<keyword evidence="2" id="KW-1185">Reference proteome</keyword>
<proteinExistence type="predicted"/>
<reference evidence="1 2" key="4">
    <citation type="journal article" date="1997" name="Virology">
        <title>Construction of ovine adenovirus recombinants by gene insertion or deletion of related terminal region sequences.</title>
        <authorList>
            <person name="Xu Z.Z."/>
            <person name="Hyatt A."/>
            <person name="Boyle D.B."/>
            <person name="Both G.W."/>
        </authorList>
    </citation>
    <scope>NUCLEOTIDE SEQUENCE [LARGE SCALE GENOMIC DNA]</scope>
    <source>
        <strain evidence="1 2">OAV287</strain>
    </source>
</reference>
<accession>Q83909</accession>
<reference evidence="1 2" key="1">
    <citation type="journal article" date="1995" name="Virology">
        <title>Sequence of ovine adenovirus homologs for 100K hexon assembly, 33K, pVIII, and fiber genes: early region E3 is not in the expected location.</title>
        <authorList>
            <person name="Vrati S."/>
            <person name="Boyle D."/>
            <person name="Kocherhans R."/>
            <person name="Both G.W."/>
        </authorList>
    </citation>
    <scope>NUCLEOTIDE SEQUENCE [LARGE SCALE GENOMIC DNA]</scope>
    <source>
        <strain evidence="1 2">OAV287</strain>
    </source>
</reference>
<dbReference type="RefSeq" id="NP_659530.1">
    <property type="nucleotide sequence ID" value="NC_004037.2"/>
</dbReference>
<reference evidence="1 2" key="2">
    <citation type="journal article" date="1996" name="Gene">
        <title>Nucleotide sequence of ovine adenovirus tripartite leader sequence and homologues of the IVa2, DNA polymerase and terminal proteins.</title>
        <authorList>
            <person name="Vrati S."/>
            <person name="Brookes D.E."/>
            <person name="Boyle D.B."/>
            <person name="Both G.W."/>
        </authorList>
    </citation>
    <scope>NUCLEOTIDE SEQUENCE [LARGE SCALE GENOMIC DNA]</scope>
    <source>
        <strain evidence="1 2">OAV287</strain>
    </source>
</reference>
<dbReference type="OrthoDB" id="15008at10239"/>
<reference evidence="1 2" key="3">
    <citation type="journal article" date="1996" name="Virology">
        <title>Unique genome arrangement of an ovine adenovirus: identification of new proteins and proteinase cleavage sites.</title>
        <authorList>
            <person name="Vrati S."/>
            <person name="Brookes D.E."/>
            <person name="Strike P."/>
            <person name="Khatri A."/>
            <person name="Boyle D.B."/>
            <person name="Both G.W."/>
        </authorList>
    </citation>
    <scope>NUCLEOTIDE SEQUENCE [LARGE SCALE GENOMIC DNA]</scope>
    <source>
        <strain evidence="1 2">OAV287</strain>
    </source>
</reference>
<dbReference type="GeneID" id="949184"/>
<dbReference type="Proteomes" id="UP000008089">
    <property type="component" value="Segment"/>
</dbReference>
<dbReference type="EMBL" id="U40839">
    <property type="protein sequence ID" value="AAD45953.1"/>
    <property type="molecule type" value="Genomic_DNA"/>
</dbReference>
<evidence type="ECO:0000313" key="2">
    <source>
        <dbReference type="Proteomes" id="UP000008089"/>
    </source>
</evidence>
<organismHost>
    <name type="scientific">Ovis aries</name>
    <name type="common">Sheep</name>
    <dbReference type="NCBI Taxonomy" id="9940"/>
</organismHost>
<evidence type="ECO:0000313" key="1">
    <source>
        <dbReference type="EMBL" id="AAD45953.1"/>
    </source>
</evidence>
<organism evidence="1 2">
    <name type="scientific">Ovine adenovirus D serotype 7 (isolate OAV287)</name>
    <name type="common">OAdV-7</name>
    <name type="synonym">Ovine adenovirus 7</name>
    <dbReference type="NCBI Taxonomy" id="114430"/>
    <lineage>
        <taxon>Viruses</taxon>
        <taxon>Varidnaviria</taxon>
        <taxon>Bamfordvirae</taxon>
        <taxon>Preplasmiviricota</taxon>
        <taxon>Polisuviricotina</taxon>
        <taxon>Pharingeaviricetes</taxon>
        <taxon>Rowavirales</taxon>
        <taxon>Adenoviridae</taxon>
        <taxon>Barthadenovirus</taxon>
        <taxon>Barthadenovirus ovis</taxon>
        <taxon>Ovine adenovirus D</taxon>
    </lineage>
</organism>
<name>Q83909_ADEO7</name>
<sequence>MNSIMCCEGIHHLFYCDIPFVSFKVLESYINVVIFRLLKLYLCDLPCQQNQFHCHCLQPNSLQCQSLKQTLMLILKKVHVRVPVFLPWTNCCTNVLCYSFDDFTVLITRLWNALPLEEEISKIVTDYNRYNCCPMKVLFVFKSPEVQDCKNLLDTVHLKMNMVDLRGFHLPPYDYAYWKSYASIDSNDQPCLLRFVNYRGTLCQERYVKRLLFNKEFLKYSLSELMCCKHTNWYIFS</sequence>
<protein>
    <submittedName>
        <fullName evidence="1">E4.3</fullName>
    </submittedName>
</protein>
<reference evidence="1 2" key="5">
    <citation type="journal article" date="1998" name="Virology">
        <title>Identification of transcripts and promoter regions of ovine adenovirus OAV287.</title>
        <authorList>
            <person name="Khatri A."/>
            <person name="Both G.W."/>
        </authorList>
    </citation>
    <scope>NUCLEOTIDE SEQUENCE [LARGE SCALE GENOMIC DNA]</scope>
    <source>
        <strain evidence="1 2">OAV287</strain>
    </source>
</reference>
<dbReference type="KEGG" id="vg:949184"/>